<dbReference type="Pfam" id="PF02140">
    <property type="entry name" value="SUEL_Lectin"/>
    <property type="match status" value="1"/>
</dbReference>
<evidence type="ECO:0000256" key="2">
    <source>
        <dbReference type="ARBA" id="ARBA00009809"/>
    </source>
</evidence>
<dbReference type="Pfam" id="PF17834">
    <property type="entry name" value="GHD"/>
    <property type="match status" value="1"/>
</dbReference>
<dbReference type="OrthoDB" id="1657402at2759"/>
<keyword evidence="4" id="KW-0732">Signal</keyword>
<keyword evidence="5" id="KW-0378">Hydrolase</keyword>
<dbReference type="InterPro" id="IPR019801">
    <property type="entry name" value="Glyco_hydro_35_CS"/>
</dbReference>
<dbReference type="Pfam" id="PF21467">
    <property type="entry name" value="BetaGal_gal-bd"/>
    <property type="match status" value="1"/>
</dbReference>
<comment type="catalytic activity">
    <reaction evidence="1">
        <text>Hydrolysis of terminal non-reducing beta-D-galactose residues in beta-D-galactosides.</text>
        <dbReference type="EC" id="3.2.1.23"/>
    </reaction>
</comment>
<organism evidence="8 9">
    <name type="scientific">Gossypium barbadense</name>
    <name type="common">Sea Island cotton</name>
    <name type="synonym">Hibiscus barbadensis</name>
    <dbReference type="NCBI Taxonomy" id="3634"/>
    <lineage>
        <taxon>Eukaryota</taxon>
        <taxon>Viridiplantae</taxon>
        <taxon>Streptophyta</taxon>
        <taxon>Embryophyta</taxon>
        <taxon>Tracheophyta</taxon>
        <taxon>Spermatophyta</taxon>
        <taxon>Magnoliopsida</taxon>
        <taxon>eudicotyledons</taxon>
        <taxon>Gunneridae</taxon>
        <taxon>Pentapetalae</taxon>
        <taxon>rosids</taxon>
        <taxon>malvids</taxon>
        <taxon>Malvales</taxon>
        <taxon>Malvaceae</taxon>
        <taxon>Malvoideae</taxon>
        <taxon>Gossypium</taxon>
    </lineage>
</organism>
<evidence type="ECO:0000256" key="6">
    <source>
        <dbReference type="ARBA" id="ARBA00023295"/>
    </source>
</evidence>
<keyword evidence="6" id="KW-0326">Glycosidase</keyword>
<dbReference type="PRINTS" id="PR00742">
    <property type="entry name" value="GLHYDRLASE35"/>
</dbReference>
<dbReference type="Gene3D" id="3.20.20.80">
    <property type="entry name" value="Glycosidases"/>
    <property type="match status" value="1"/>
</dbReference>
<protein>
    <recommendedName>
        <fullName evidence="3">beta-galactosidase</fullName>
        <ecNumber evidence="3">3.2.1.23</ecNumber>
    </recommendedName>
</protein>
<evidence type="ECO:0000313" key="8">
    <source>
        <dbReference type="EMBL" id="PPS01867.1"/>
    </source>
</evidence>
<comment type="similarity">
    <text evidence="2">Belongs to the glycosyl hydrolase 35 family.</text>
</comment>
<dbReference type="PROSITE" id="PS50228">
    <property type="entry name" value="SUEL_LECTIN"/>
    <property type="match status" value="1"/>
</dbReference>
<accession>A0A2P5XEV9</accession>
<feature type="domain" description="SUEL-type lectin" evidence="7">
    <location>
        <begin position="492"/>
        <end position="576"/>
    </location>
</feature>
<evidence type="ECO:0000256" key="3">
    <source>
        <dbReference type="ARBA" id="ARBA00012756"/>
    </source>
</evidence>
<reference evidence="8 9" key="1">
    <citation type="submission" date="2015-01" db="EMBL/GenBank/DDBJ databases">
        <title>Genome of allotetraploid Gossypium barbadense reveals genomic plasticity and fiber elongation in cotton evolution.</title>
        <authorList>
            <person name="Chen X."/>
            <person name="Liu X."/>
            <person name="Zhao B."/>
            <person name="Zheng H."/>
            <person name="Hu Y."/>
            <person name="Lu G."/>
            <person name="Yang C."/>
            <person name="Chen J."/>
            <person name="Shan C."/>
            <person name="Zhang L."/>
            <person name="Zhou Y."/>
            <person name="Wang L."/>
            <person name="Guo W."/>
            <person name="Bai Y."/>
            <person name="Ruan J."/>
            <person name="Shangguan X."/>
            <person name="Mao Y."/>
            <person name="Jiang J."/>
            <person name="Zhu Y."/>
            <person name="Lei J."/>
            <person name="Kang H."/>
            <person name="Chen S."/>
            <person name="He X."/>
            <person name="Wang R."/>
            <person name="Wang Y."/>
            <person name="Chen J."/>
            <person name="Wang L."/>
            <person name="Yu S."/>
            <person name="Wang B."/>
            <person name="Wei J."/>
            <person name="Song S."/>
            <person name="Lu X."/>
            <person name="Gao Z."/>
            <person name="Gu W."/>
            <person name="Deng X."/>
            <person name="Ma D."/>
            <person name="Wang S."/>
            <person name="Liang W."/>
            <person name="Fang L."/>
            <person name="Cai C."/>
            <person name="Zhu X."/>
            <person name="Zhou B."/>
            <person name="Zhang Y."/>
            <person name="Chen Z."/>
            <person name="Xu S."/>
            <person name="Zhu R."/>
            <person name="Wang S."/>
            <person name="Zhang T."/>
            <person name="Zhao G."/>
        </authorList>
    </citation>
    <scope>NUCLEOTIDE SEQUENCE [LARGE SCALE GENOMIC DNA]</scope>
    <source>
        <strain evidence="9">cv. Xinhai21</strain>
        <tissue evidence="8">Leaf</tissue>
    </source>
</reference>
<dbReference type="InterPro" id="IPR001944">
    <property type="entry name" value="Glycoside_Hdrlase_35"/>
</dbReference>
<sequence>MWPDLIQKVKDGGLDAVETYIFWNAHEPIRRQYNFEGNLDFVKFFKLVQEAGLYGILRLGPYVCAEWNYGGFPVWLNNIEGIELRTDNEIYKNEMRIFVTKIVDMCKEAELFASQGGPIILAQIENEYGNIMWAYKDKGVAYVNWCAEMAAAQNIGVPWIICQQQSAPPPIVQKMGSKRPSQTCRRLGLFSSSFFSSWWSVDKLLYGNLNQPKYGHLKQLHAAIKVGERVLTNGTATTKVYGNGVELTTYTNSITGESFCFLSNNNQIEEATVVLEEGNIFVVPAWSVSILGGCNKEIFNTAKNYGQFFDKGPEGLNGGPVVLTDNKNVTIDLSSNTWKYKIGLNDEAERLHDPKSPHARLQFSSEFLELFIGMPMVNLTEFKAPPGTDPVVVDLQGMGKGHAWINGNSIGRFWPARITDSNGCGTECDYRGKYNERKCLSNCGNPSQRWYHVPRSFLNDDNNTLILFEEMGGNPSQVSFQTVTVGSICANVSEGNTLELSCQGGQTSQIKFASFGDPQGKCGSFQKGSCDADLSISYLEKECVGRKRCSIDVSDATFGSTECANFTKRLAVEAIC</sequence>
<dbReference type="InterPro" id="IPR043159">
    <property type="entry name" value="Lectin_gal-bd_sf"/>
</dbReference>
<evidence type="ECO:0000259" key="7">
    <source>
        <dbReference type="PROSITE" id="PS50228"/>
    </source>
</evidence>
<dbReference type="InterPro" id="IPR048913">
    <property type="entry name" value="BetaGal_gal-bd"/>
</dbReference>
<dbReference type="Gene3D" id="2.60.120.260">
    <property type="entry name" value="Galactose-binding domain-like"/>
    <property type="match status" value="1"/>
</dbReference>
<name>A0A2P5XEV9_GOSBA</name>
<dbReference type="InterPro" id="IPR008979">
    <property type="entry name" value="Galactose-bd-like_sf"/>
</dbReference>
<gene>
    <name evidence="8" type="ORF">GOBAR_AA18783</name>
</gene>
<dbReference type="InterPro" id="IPR031330">
    <property type="entry name" value="Gly_Hdrlase_35_cat"/>
</dbReference>
<evidence type="ECO:0000313" key="9">
    <source>
        <dbReference type="Proteomes" id="UP000239757"/>
    </source>
</evidence>
<proteinExistence type="inferred from homology"/>
<dbReference type="Gene3D" id="2.60.120.740">
    <property type="match status" value="1"/>
</dbReference>
<dbReference type="AlphaFoldDB" id="A0A2P5XEV9"/>
<dbReference type="EC" id="3.2.1.23" evidence="3"/>
<dbReference type="GO" id="GO:0030246">
    <property type="term" value="F:carbohydrate binding"/>
    <property type="evidence" value="ECO:0007669"/>
    <property type="project" value="InterPro"/>
</dbReference>
<dbReference type="EMBL" id="KZ665033">
    <property type="protein sequence ID" value="PPS01867.1"/>
    <property type="molecule type" value="Genomic_DNA"/>
</dbReference>
<dbReference type="InterPro" id="IPR017853">
    <property type="entry name" value="GH"/>
</dbReference>
<dbReference type="PROSITE" id="PS01182">
    <property type="entry name" value="GLYCOSYL_HYDROL_F35"/>
    <property type="match status" value="1"/>
</dbReference>
<evidence type="ECO:0000256" key="5">
    <source>
        <dbReference type="ARBA" id="ARBA00022801"/>
    </source>
</evidence>
<dbReference type="InterPro" id="IPR000922">
    <property type="entry name" value="Lectin_gal-bd_dom"/>
</dbReference>
<dbReference type="GO" id="GO:0004565">
    <property type="term" value="F:beta-galactosidase activity"/>
    <property type="evidence" value="ECO:0007669"/>
    <property type="project" value="UniProtKB-EC"/>
</dbReference>
<evidence type="ECO:0000256" key="1">
    <source>
        <dbReference type="ARBA" id="ARBA00001412"/>
    </source>
</evidence>
<evidence type="ECO:0000256" key="4">
    <source>
        <dbReference type="ARBA" id="ARBA00022729"/>
    </source>
</evidence>
<dbReference type="CDD" id="cd22842">
    <property type="entry name" value="Gal_Rha_Lectin_BGal"/>
    <property type="match status" value="1"/>
</dbReference>
<dbReference type="Pfam" id="PF01301">
    <property type="entry name" value="Glyco_hydro_35"/>
    <property type="match status" value="1"/>
</dbReference>
<dbReference type="PANTHER" id="PTHR23421">
    <property type="entry name" value="BETA-GALACTOSIDASE RELATED"/>
    <property type="match status" value="1"/>
</dbReference>
<dbReference type="SUPFAM" id="SSF49785">
    <property type="entry name" value="Galactose-binding domain-like"/>
    <property type="match status" value="1"/>
</dbReference>
<dbReference type="GO" id="GO:0005975">
    <property type="term" value="P:carbohydrate metabolic process"/>
    <property type="evidence" value="ECO:0007669"/>
    <property type="project" value="InterPro"/>
</dbReference>
<dbReference type="SUPFAM" id="SSF51445">
    <property type="entry name" value="(Trans)glycosidases"/>
    <property type="match status" value="1"/>
</dbReference>
<dbReference type="InterPro" id="IPR041392">
    <property type="entry name" value="GHD"/>
</dbReference>
<dbReference type="Proteomes" id="UP000239757">
    <property type="component" value="Unassembled WGS sequence"/>
</dbReference>